<proteinExistence type="predicted"/>
<accession>A0ABV1HP64</accession>
<reference evidence="2 3" key="1">
    <citation type="submission" date="2024-03" db="EMBL/GenBank/DDBJ databases">
        <title>Human intestinal bacterial collection.</title>
        <authorList>
            <person name="Pauvert C."/>
            <person name="Hitch T.C.A."/>
            <person name="Clavel T."/>
        </authorList>
    </citation>
    <scope>NUCLEOTIDE SEQUENCE [LARGE SCALE GENOMIC DNA]</scope>
    <source>
        <strain evidence="2 3">CLA-AP-H27</strain>
    </source>
</reference>
<protein>
    <submittedName>
        <fullName evidence="2">Glycosyltransferase family 2 protein</fullName>
        <ecNumber evidence="2">2.4.-.-</ecNumber>
    </submittedName>
</protein>
<dbReference type="InterPro" id="IPR001173">
    <property type="entry name" value="Glyco_trans_2-like"/>
</dbReference>
<dbReference type="RefSeq" id="WP_349229961.1">
    <property type="nucleotide sequence ID" value="NZ_JBBMFJ010000026.1"/>
</dbReference>
<gene>
    <name evidence="2" type="ORF">WMO41_11955</name>
</gene>
<keyword evidence="2" id="KW-0328">Glycosyltransferase</keyword>
<dbReference type="GO" id="GO:0016757">
    <property type="term" value="F:glycosyltransferase activity"/>
    <property type="evidence" value="ECO:0007669"/>
    <property type="project" value="UniProtKB-KW"/>
</dbReference>
<dbReference type="Pfam" id="PF00535">
    <property type="entry name" value="Glycos_transf_2"/>
    <property type="match status" value="1"/>
</dbReference>
<keyword evidence="2" id="KW-0808">Transferase</keyword>
<evidence type="ECO:0000313" key="3">
    <source>
        <dbReference type="Proteomes" id="UP001437460"/>
    </source>
</evidence>
<dbReference type="PANTHER" id="PTHR22916">
    <property type="entry name" value="GLYCOSYLTRANSFERASE"/>
    <property type="match status" value="1"/>
</dbReference>
<evidence type="ECO:0000259" key="1">
    <source>
        <dbReference type="Pfam" id="PF00535"/>
    </source>
</evidence>
<dbReference type="CDD" id="cd00761">
    <property type="entry name" value="Glyco_tranf_GTA_type"/>
    <property type="match status" value="1"/>
</dbReference>
<organism evidence="2 3">
    <name type="scientific">Ventrimonas faecis</name>
    <dbReference type="NCBI Taxonomy" id="3133170"/>
    <lineage>
        <taxon>Bacteria</taxon>
        <taxon>Bacillati</taxon>
        <taxon>Bacillota</taxon>
        <taxon>Clostridia</taxon>
        <taxon>Lachnospirales</taxon>
        <taxon>Lachnospiraceae</taxon>
        <taxon>Ventrimonas</taxon>
    </lineage>
</organism>
<dbReference type="Gene3D" id="3.90.550.10">
    <property type="entry name" value="Spore Coat Polysaccharide Biosynthesis Protein SpsA, Chain A"/>
    <property type="match status" value="1"/>
</dbReference>
<name>A0ABV1HP64_9FIRM</name>
<dbReference type="EC" id="2.4.-.-" evidence="2"/>
<dbReference type="InterPro" id="IPR029044">
    <property type="entry name" value="Nucleotide-diphossugar_trans"/>
</dbReference>
<dbReference type="EMBL" id="JBBMFJ010000026">
    <property type="protein sequence ID" value="MEQ2563866.1"/>
    <property type="molecule type" value="Genomic_DNA"/>
</dbReference>
<dbReference type="SUPFAM" id="SSF53448">
    <property type="entry name" value="Nucleotide-diphospho-sugar transferases"/>
    <property type="match status" value="1"/>
</dbReference>
<feature type="domain" description="Glycosyltransferase 2-like" evidence="1">
    <location>
        <begin position="7"/>
        <end position="99"/>
    </location>
</feature>
<sequence>MGGALNSLYESLQKQTVKDFEWLLVDDGSTDNTKSTVEKMKQTAEFPIRYIYKENGGKHTALNVGVQQIISELTFIVDSDDALVPNAIETVLEYHRKYGMQDRLCGYSFLRQYPDGKINGKLFVPDEKVGTYIECRINANDTQADKAEVFYTRCLKEFPFPEYKNEKFLGEDLVWIRMALKYQMVHINKAIYVGNYLDDGLTKNRRKNNIKSPYSCMERAKEFMRPELNLKYRLKGAMQYLVYGRFAGEEHLIAKAPNKGLALCAVLPSMILYQRWSKNI</sequence>
<comment type="caution">
    <text evidence="2">The sequence shown here is derived from an EMBL/GenBank/DDBJ whole genome shotgun (WGS) entry which is preliminary data.</text>
</comment>
<keyword evidence="3" id="KW-1185">Reference proteome</keyword>
<dbReference type="Proteomes" id="UP001437460">
    <property type="component" value="Unassembled WGS sequence"/>
</dbReference>
<evidence type="ECO:0000313" key="2">
    <source>
        <dbReference type="EMBL" id="MEQ2563866.1"/>
    </source>
</evidence>